<dbReference type="Pfam" id="PF18998">
    <property type="entry name" value="Flg_new_2"/>
    <property type="match status" value="1"/>
</dbReference>
<gene>
    <name evidence="3" type="ORF">L0P57_03885</name>
</gene>
<reference evidence="3 4" key="1">
    <citation type="submission" date="2022-01" db="EMBL/GenBank/DDBJ databases">
        <title>Collection of gut derived symbiotic bacterial strains cultured from healthy donors.</title>
        <authorList>
            <person name="Lin H."/>
            <person name="Kohout C."/>
            <person name="Waligurski E."/>
            <person name="Pamer E.G."/>
        </authorList>
    </citation>
    <scope>NUCLEOTIDE SEQUENCE [LARGE SCALE GENOMIC DNA]</scope>
    <source>
        <strain evidence="3 4">DFI.7.58</strain>
    </source>
</reference>
<keyword evidence="1" id="KW-0732">Signal</keyword>
<feature type="signal peptide" evidence="1">
    <location>
        <begin position="1"/>
        <end position="24"/>
    </location>
</feature>
<proteinExistence type="predicted"/>
<dbReference type="InterPro" id="IPR044060">
    <property type="entry name" value="Bacterial_rp_domain"/>
</dbReference>
<evidence type="ECO:0000313" key="3">
    <source>
        <dbReference type="EMBL" id="MCG4610079.1"/>
    </source>
</evidence>
<sequence length="1175" mass="128989">MKKKRWISLVVVLCLLMQMLPVSAMASVQTAGKAPAAAATEPVDLIPDEPNTETPNYVCTWSFQDWAAYSDDYTPAMDSNIPRDMLNHEQLFGENGWVNTAYQDSKQDLIFLLDDGWDLPKGGNGSYFGSFLVSPDKFPDYGDTPQDRLKTLVENIENAGWKGAGVWVCASEMSSEQDGTWNEDYWRERLEWSKYAGVDYWKIDWGNHSGDAGWRQMVSDLADEIYPELVIEHITGYGTLNSDADNGTRLSEGSVDWSAYCASYSDVYRTYDVNGNLSIATTFERIGRQLEQAYTNGRQLGLINGEDEVYMCSALGLIFGVMRYDIGDASSGSLPNIFFGGDETFTETRPIRKMLDEVQRATMWQRVAPAYRMDAYQTVISDEALADTWVYSQEDTWDWGRVQGREVTQKAPAVIARGIDMPVVTAVDGGQKPFVAASRNPNGAISVGTYGRTSTDTGYQVAKADVALNAGDLTGLIGVFGYYNNLSLTFNQDLHGKEIYAQDLMGDTAENITNTEGVTISEDGKTITFSGELLARIGLSAKTEDYSEPGLAIRIGEEADFVEAPAIRYIPESRIPNSSFELTTEGESEGELDALVWDEWANENKLENFYVEKGDAHSGDYYAVQKGDADYCGGLYYSLSDLQDGVYDVSVWVKASEHTKEGDPASACLVAKNFQPSDQGLVYAEIPQTDEWTEIRIEGIPVTSGKMHLEIYSDAAAGEYIYFDDFNIEMSKDMDAIASMVESVLGEMMLDNGITEESLLAEVEDMLDSYDGMTASITDFQKTEATDDTVGALSGTVILKNASGDTVEIPFNLSIPRTSLVYNASFELSTYNGQQPEGWEIWYRSGGNGNFYVESKPDLGGAHSGDWYGMHWGSNGYDGSTYQIVKNLPNGMYRASVWVKNTPFTSSTADPCAACFVVKDFGQGSTGSGLKYVDLSAGNSEWTQVEIEDVPVTNGQMHIEIYTQAKNGTLEWIMFDDFVIEPYEYDVAVAPTENGAIAVSSEKASEGETIELTVTPATSYRLKDGTLKVYKTDDPETTVPVENNTFVMPGYGVTVTAEFEPATPVGEKSVKLGLQAPETVAAGSEFEVKGTIGGLDTLEGPVAGLQMIMTYPEGMTCTEVTPNEAIKDQMSYSIHDDVLEVNFGYISWDLEAGLPVDLDSLFTAKFTASPDMAEG</sequence>
<feature type="chain" id="PRO_5047214096" description="Bacterial repeat domain-containing protein" evidence="1">
    <location>
        <begin position="25"/>
        <end position="1175"/>
    </location>
</feature>
<protein>
    <recommendedName>
        <fullName evidence="2">Bacterial repeat domain-containing protein</fullName>
    </recommendedName>
</protein>
<dbReference type="Gene3D" id="2.60.120.260">
    <property type="entry name" value="Galactose-binding domain-like"/>
    <property type="match status" value="2"/>
</dbReference>
<comment type="caution">
    <text evidence="3">The sequence shown here is derived from an EMBL/GenBank/DDBJ whole genome shotgun (WGS) entry which is preliminary data.</text>
</comment>
<feature type="non-terminal residue" evidence="3">
    <location>
        <position position="1175"/>
    </location>
</feature>
<feature type="domain" description="Bacterial repeat" evidence="2">
    <location>
        <begin position="985"/>
        <end position="1062"/>
    </location>
</feature>
<dbReference type="Gene3D" id="3.20.20.70">
    <property type="entry name" value="Aldolase class I"/>
    <property type="match status" value="1"/>
</dbReference>
<organism evidence="3 4">
    <name type="scientific">Anaeromassilibacillus senegalensis</name>
    <dbReference type="NCBI Taxonomy" id="1673717"/>
    <lineage>
        <taxon>Bacteria</taxon>
        <taxon>Bacillati</taxon>
        <taxon>Bacillota</taxon>
        <taxon>Clostridia</taxon>
        <taxon>Eubacteriales</taxon>
        <taxon>Acutalibacteraceae</taxon>
        <taxon>Anaeromassilibacillus</taxon>
    </lineage>
</organism>
<keyword evidence="4" id="KW-1185">Reference proteome</keyword>
<evidence type="ECO:0000256" key="1">
    <source>
        <dbReference type="SAM" id="SignalP"/>
    </source>
</evidence>
<dbReference type="SUPFAM" id="SSF51445">
    <property type="entry name" value="(Trans)glycosidases"/>
    <property type="match status" value="1"/>
</dbReference>
<evidence type="ECO:0000313" key="4">
    <source>
        <dbReference type="Proteomes" id="UP001298681"/>
    </source>
</evidence>
<dbReference type="RefSeq" id="WP_237966488.1">
    <property type="nucleotide sequence ID" value="NZ_JAKNHQ010000003.1"/>
</dbReference>
<evidence type="ECO:0000259" key="2">
    <source>
        <dbReference type="Pfam" id="PF18998"/>
    </source>
</evidence>
<name>A0ABS9MI22_9FIRM</name>
<dbReference type="EMBL" id="JAKNHQ010000003">
    <property type="protein sequence ID" value="MCG4610079.1"/>
    <property type="molecule type" value="Genomic_DNA"/>
</dbReference>
<dbReference type="InterPro" id="IPR013785">
    <property type="entry name" value="Aldolase_TIM"/>
</dbReference>
<accession>A0ABS9MI22</accession>
<dbReference type="Proteomes" id="UP001298681">
    <property type="component" value="Unassembled WGS sequence"/>
</dbReference>
<dbReference type="InterPro" id="IPR017853">
    <property type="entry name" value="GH"/>
</dbReference>